<feature type="transmembrane region" description="Helical" evidence="1">
    <location>
        <begin position="136"/>
        <end position="156"/>
    </location>
</feature>
<sequence length="363" mass="42633">MKDLKKVGIIWIHLIIWITLGMLIFNWIYNFGNNTLHAFKIAGSSVFIYAFLFYANLYFLLPKFMKKNKYLAYIIGVIVLFAIAFLMSEAFQELLFTERHFPDIPKENFPQRGGRRPGFRPDGQMNNFRPFLNPRLVVKLLVYLAVLFVSTIIWIVQQAREREKIIQKQKNEQLSNELKLLKSQINPHFLFNALNNIYSMSVTNEQTTPEMILKLSEMLRYVLYETVEDRVRINKEVEYIQNYVDFQRLKDDEFQNIGFYSNIKNNELLIEPMLFIPFIENAFKHGNIHQDNGVVDIRLISTDNEIQFSIINSKPSTQLNKDKASGIGIRNVKERLNLLYPNSHKLEINDSDTSFSVNLDIKI</sequence>
<protein>
    <submittedName>
        <fullName evidence="3">Histidine kinase</fullName>
    </submittedName>
</protein>
<dbReference type="Gene3D" id="3.30.565.10">
    <property type="entry name" value="Histidine kinase-like ATPase, C-terminal domain"/>
    <property type="match status" value="1"/>
</dbReference>
<dbReference type="InterPro" id="IPR050640">
    <property type="entry name" value="Bact_2-comp_sensor_kinase"/>
</dbReference>
<feature type="transmembrane region" description="Helical" evidence="1">
    <location>
        <begin position="7"/>
        <end position="29"/>
    </location>
</feature>
<evidence type="ECO:0000259" key="2">
    <source>
        <dbReference type="Pfam" id="PF06580"/>
    </source>
</evidence>
<dbReference type="Proteomes" id="UP000559010">
    <property type="component" value="Unassembled WGS sequence"/>
</dbReference>
<evidence type="ECO:0000313" key="4">
    <source>
        <dbReference type="Proteomes" id="UP000559010"/>
    </source>
</evidence>
<evidence type="ECO:0000256" key="1">
    <source>
        <dbReference type="SAM" id="Phobius"/>
    </source>
</evidence>
<dbReference type="GO" id="GO:0016020">
    <property type="term" value="C:membrane"/>
    <property type="evidence" value="ECO:0007669"/>
    <property type="project" value="InterPro"/>
</dbReference>
<dbReference type="EMBL" id="JABBNU010000002">
    <property type="protein sequence ID" value="NMM47520.1"/>
    <property type="molecule type" value="Genomic_DNA"/>
</dbReference>
<accession>A0A848IZ00</accession>
<keyword evidence="4" id="KW-1185">Reference proteome</keyword>
<keyword evidence="1" id="KW-1133">Transmembrane helix</keyword>
<keyword evidence="3" id="KW-0808">Transferase</keyword>
<keyword evidence="1" id="KW-0472">Membrane</keyword>
<dbReference type="AlphaFoldDB" id="A0A848IZ00"/>
<comment type="caution">
    <text evidence="3">The sequence shown here is derived from an EMBL/GenBank/DDBJ whole genome shotgun (WGS) entry which is preliminary data.</text>
</comment>
<keyword evidence="3" id="KW-0418">Kinase</keyword>
<dbReference type="PANTHER" id="PTHR34220:SF7">
    <property type="entry name" value="SENSOR HISTIDINE KINASE YPDA"/>
    <property type="match status" value="1"/>
</dbReference>
<dbReference type="InterPro" id="IPR036890">
    <property type="entry name" value="HATPase_C_sf"/>
</dbReference>
<dbReference type="GO" id="GO:0000155">
    <property type="term" value="F:phosphorelay sensor kinase activity"/>
    <property type="evidence" value="ECO:0007669"/>
    <property type="project" value="InterPro"/>
</dbReference>
<evidence type="ECO:0000313" key="3">
    <source>
        <dbReference type="EMBL" id="NMM47520.1"/>
    </source>
</evidence>
<dbReference type="InterPro" id="IPR010559">
    <property type="entry name" value="Sig_transdc_His_kin_internal"/>
</dbReference>
<feature type="transmembrane region" description="Helical" evidence="1">
    <location>
        <begin position="41"/>
        <end position="61"/>
    </location>
</feature>
<feature type="transmembrane region" description="Helical" evidence="1">
    <location>
        <begin position="70"/>
        <end position="88"/>
    </location>
</feature>
<keyword evidence="1" id="KW-0812">Transmembrane</keyword>
<proteinExistence type="predicted"/>
<dbReference type="Pfam" id="PF06580">
    <property type="entry name" value="His_kinase"/>
    <property type="match status" value="1"/>
</dbReference>
<dbReference type="PANTHER" id="PTHR34220">
    <property type="entry name" value="SENSOR HISTIDINE KINASE YPDA"/>
    <property type="match status" value="1"/>
</dbReference>
<dbReference type="SUPFAM" id="SSF55874">
    <property type="entry name" value="ATPase domain of HSP90 chaperone/DNA topoisomerase II/histidine kinase"/>
    <property type="match status" value="1"/>
</dbReference>
<reference evidence="3 4" key="1">
    <citation type="submission" date="2020-04" db="EMBL/GenBank/DDBJ databases">
        <title>Flammeovirgaceae bacterium KN852 isolated from deep sea.</title>
        <authorList>
            <person name="Zhang D.-C."/>
        </authorList>
    </citation>
    <scope>NUCLEOTIDE SEQUENCE [LARGE SCALE GENOMIC DNA]</scope>
    <source>
        <strain evidence="3 4">KN852</strain>
    </source>
</reference>
<organism evidence="3 4">
    <name type="scientific">Marinigracilibium pacificum</name>
    <dbReference type="NCBI Taxonomy" id="2729599"/>
    <lineage>
        <taxon>Bacteria</taxon>
        <taxon>Pseudomonadati</taxon>
        <taxon>Bacteroidota</taxon>
        <taxon>Cytophagia</taxon>
        <taxon>Cytophagales</taxon>
        <taxon>Flammeovirgaceae</taxon>
        <taxon>Marinigracilibium</taxon>
    </lineage>
</organism>
<name>A0A848IZ00_9BACT</name>
<feature type="domain" description="Signal transduction histidine kinase internal region" evidence="2">
    <location>
        <begin position="177"/>
        <end position="250"/>
    </location>
</feature>
<dbReference type="RefSeq" id="WP_169678142.1">
    <property type="nucleotide sequence ID" value="NZ_JABBNU010000002.1"/>
</dbReference>
<gene>
    <name evidence="3" type="ORF">HH304_03850</name>
</gene>